<evidence type="ECO:0000313" key="1">
    <source>
        <dbReference type="EMBL" id="QEV21016.1"/>
    </source>
</evidence>
<proteinExistence type="predicted"/>
<dbReference type="KEGG" id="salw:CP975_28795"/>
<dbReference type="Proteomes" id="UP000326553">
    <property type="component" value="Chromosome"/>
</dbReference>
<reference evidence="1 2" key="1">
    <citation type="submission" date="2017-09" db="EMBL/GenBank/DDBJ databases">
        <authorList>
            <person name="Lee N."/>
            <person name="Cho B.-K."/>
        </authorList>
    </citation>
    <scope>NUCLEOTIDE SEQUENCE [LARGE SCALE GENOMIC DNA]</scope>
    <source>
        <strain evidence="1 2">ATCC 12461</strain>
    </source>
</reference>
<protein>
    <recommendedName>
        <fullName evidence="3">BON domain-containing protein</fullName>
    </recommendedName>
</protein>
<sequence>MNDPANVEYRIAHLKERLAAEELGELGIRVESRGSSVAVVGTVPTSHCREELLRTVNEALAGQTVHFDVVVAGSAAPDHPEEVV</sequence>
<gene>
    <name evidence="1" type="ORF">CP975_28795</name>
</gene>
<name>A0A5J6HLC2_STRAD</name>
<organism evidence="1 2">
    <name type="scientific">Streptomyces alboniger</name>
    <dbReference type="NCBI Taxonomy" id="132473"/>
    <lineage>
        <taxon>Bacteria</taxon>
        <taxon>Bacillati</taxon>
        <taxon>Actinomycetota</taxon>
        <taxon>Actinomycetes</taxon>
        <taxon>Kitasatosporales</taxon>
        <taxon>Streptomycetaceae</taxon>
        <taxon>Streptomyces</taxon>
        <taxon>Streptomyces aurantiacus group</taxon>
    </lineage>
</organism>
<dbReference type="RefSeq" id="WP_150477514.1">
    <property type="nucleotide sequence ID" value="NZ_CP023695.1"/>
</dbReference>
<accession>A0A5J6HLC2</accession>
<dbReference type="AlphaFoldDB" id="A0A5J6HLC2"/>
<dbReference type="OrthoDB" id="4322570at2"/>
<evidence type="ECO:0008006" key="3">
    <source>
        <dbReference type="Google" id="ProtNLM"/>
    </source>
</evidence>
<dbReference type="EMBL" id="CP023695">
    <property type="protein sequence ID" value="QEV21016.1"/>
    <property type="molecule type" value="Genomic_DNA"/>
</dbReference>
<evidence type="ECO:0000313" key="2">
    <source>
        <dbReference type="Proteomes" id="UP000326553"/>
    </source>
</evidence>
<keyword evidence="2" id="KW-1185">Reference proteome</keyword>